<dbReference type="InterPro" id="IPR011008">
    <property type="entry name" value="Dimeric_a/b-barrel"/>
</dbReference>
<dbReference type="AlphaFoldDB" id="A0A5B8LZU7"/>
<protein>
    <submittedName>
        <fullName evidence="3">NIPSNAP family protein</fullName>
    </submittedName>
</protein>
<evidence type="ECO:0000313" key="3">
    <source>
        <dbReference type="EMBL" id="QDZ13329.1"/>
    </source>
</evidence>
<keyword evidence="4" id="KW-1185">Reference proteome</keyword>
<dbReference type="PANTHER" id="PTHR21017:SF17">
    <property type="entry name" value="PROTEIN NIPSNAP"/>
    <property type="match status" value="1"/>
</dbReference>
<reference evidence="3 4" key="1">
    <citation type="submission" date="2019-07" db="EMBL/GenBank/DDBJ databases">
        <title>Full genome sequence of Devosia sp. Gsoil 520.</title>
        <authorList>
            <person name="Im W.-T."/>
        </authorList>
    </citation>
    <scope>NUCLEOTIDE SEQUENCE [LARGE SCALE GENOMIC DNA]</scope>
    <source>
        <strain evidence="3 4">Gsoil 520</strain>
    </source>
</reference>
<dbReference type="KEGG" id="dea:FPZ08_15265"/>
<proteinExistence type="inferred from homology"/>
<evidence type="ECO:0000256" key="1">
    <source>
        <dbReference type="ARBA" id="ARBA00005291"/>
    </source>
</evidence>
<evidence type="ECO:0000259" key="2">
    <source>
        <dbReference type="Pfam" id="PF07978"/>
    </source>
</evidence>
<dbReference type="OrthoDB" id="4124121at2"/>
<gene>
    <name evidence="3" type="ORF">FPZ08_15265</name>
</gene>
<dbReference type="Pfam" id="PF07978">
    <property type="entry name" value="NIPSNAP"/>
    <property type="match status" value="1"/>
</dbReference>
<dbReference type="EMBL" id="CP042304">
    <property type="protein sequence ID" value="QDZ13329.1"/>
    <property type="molecule type" value="Genomic_DNA"/>
</dbReference>
<name>A0A5B8LZU7_9HYPH</name>
<feature type="domain" description="NIPSNAP" evidence="2">
    <location>
        <begin position="4"/>
        <end position="100"/>
    </location>
</feature>
<dbReference type="InterPro" id="IPR051557">
    <property type="entry name" value="NipSnap_domain"/>
</dbReference>
<dbReference type="PANTHER" id="PTHR21017">
    <property type="entry name" value="NIPSNAP-RELATED"/>
    <property type="match status" value="1"/>
</dbReference>
<dbReference type="Gene3D" id="3.30.70.100">
    <property type="match status" value="1"/>
</dbReference>
<comment type="similarity">
    <text evidence="1">Belongs to the NipSnap family.</text>
</comment>
<dbReference type="SUPFAM" id="SSF54909">
    <property type="entry name" value="Dimeric alpha+beta barrel"/>
    <property type="match status" value="1"/>
</dbReference>
<accession>A0A5B8LZU7</accession>
<evidence type="ECO:0000313" key="4">
    <source>
        <dbReference type="Proteomes" id="UP000315364"/>
    </source>
</evidence>
<dbReference type="Proteomes" id="UP000315364">
    <property type="component" value="Chromosome"/>
</dbReference>
<dbReference type="InterPro" id="IPR012577">
    <property type="entry name" value="NIPSNAP"/>
</dbReference>
<organism evidence="3 4">
    <name type="scientific">Devosia ginsengisoli</name>
    <dbReference type="NCBI Taxonomy" id="400770"/>
    <lineage>
        <taxon>Bacteria</taxon>
        <taxon>Pseudomonadati</taxon>
        <taxon>Pseudomonadota</taxon>
        <taxon>Alphaproteobacteria</taxon>
        <taxon>Hyphomicrobiales</taxon>
        <taxon>Devosiaceae</taxon>
        <taxon>Devosia</taxon>
    </lineage>
</organism>
<sequence>MFVEQRVYTLKPGATPAFLDYYEQNGRAVQIGHLGNPVGYYSTEIGPLNQMVMSWYYASLDERTRKRQQLASDPEWMAYLKHAREWVTTQHTTILKPAPFFTEHLQAYIHRGRKS</sequence>